<feature type="compositionally biased region" description="Basic residues" evidence="1">
    <location>
        <begin position="145"/>
        <end position="164"/>
    </location>
</feature>
<evidence type="ECO:0000256" key="1">
    <source>
        <dbReference type="SAM" id="MobiDB-lite"/>
    </source>
</evidence>
<reference evidence="2" key="1">
    <citation type="journal article" date="2020" name="Nature">
        <title>Giant virus diversity and host interactions through global metagenomics.</title>
        <authorList>
            <person name="Schulz F."/>
            <person name="Roux S."/>
            <person name="Paez-Espino D."/>
            <person name="Jungbluth S."/>
            <person name="Walsh D.A."/>
            <person name="Denef V.J."/>
            <person name="McMahon K.D."/>
            <person name="Konstantinidis K.T."/>
            <person name="Eloe-Fadrosh E.A."/>
            <person name="Kyrpides N.C."/>
            <person name="Woyke T."/>
        </authorList>
    </citation>
    <scope>NUCLEOTIDE SEQUENCE</scope>
    <source>
        <strain evidence="2">GVMAG-M-3300010158-55</strain>
    </source>
</reference>
<dbReference type="EMBL" id="MN739095">
    <property type="protein sequence ID" value="QHS88278.1"/>
    <property type="molecule type" value="Genomic_DNA"/>
</dbReference>
<dbReference type="InterPro" id="IPR036249">
    <property type="entry name" value="Thioredoxin-like_sf"/>
</dbReference>
<dbReference type="AlphaFoldDB" id="A0A6C0B9V2"/>
<accession>A0A6C0B9V2</accession>
<protein>
    <recommendedName>
        <fullName evidence="3">Thioredoxin domain-containing protein</fullName>
    </recommendedName>
</protein>
<feature type="region of interest" description="Disordered" evidence="1">
    <location>
        <begin position="128"/>
        <end position="164"/>
    </location>
</feature>
<name>A0A6C0B9V2_9ZZZZ</name>
<evidence type="ECO:0000313" key="2">
    <source>
        <dbReference type="EMBL" id="QHS88278.1"/>
    </source>
</evidence>
<proteinExistence type="predicted"/>
<dbReference type="SUPFAM" id="SSF52833">
    <property type="entry name" value="Thioredoxin-like"/>
    <property type="match status" value="1"/>
</dbReference>
<dbReference type="Gene3D" id="3.40.30.10">
    <property type="entry name" value="Glutaredoxin"/>
    <property type="match status" value="1"/>
</dbReference>
<organism evidence="2">
    <name type="scientific">viral metagenome</name>
    <dbReference type="NCBI Taxonomy" id="1070528"/>
    <lineage>
        <taxon>unclassified sequences</taxon>
        <taxon>metagenomes</taxon>
        <taxon>organismal metagenomes</taxon>
    </lineage>
</organism>
<evidence type="ECO:0008006" key="3">
    <source>
        <dbReference type="Google" id="ProtNLM"/>
    </source>
</evidence>
<sequence length="164" mass="19016">MIQIENEDSLNNFTKQHPNLKDKVVVARFKMDGCVHCVNSQPKWDKLMANIDESYDVEPDTLLLEIDSNVSDNFLQHHRITSEDNQQYSVSGYPTHAFITNGVCHPSNSDIDTTMNSILHQLVKNKDIKKSHKETKKNKTENQKGGKRRLKRSRKRRNKKLNKS</sequence>